<evidence type="ECO:0000256" key="1">
    <source>
        <dbReference type="ARBA" id="ARBA00022490"/>
    </source>
</evidence>
<evidence type="ECO:0000256" key="12">
    <source>
        <dbReference type="SAM" id="MobiDB-lite"/>
    </source>
</evidence>
<organism evidence="16 17">
    <name type="scientific">Couchioplanes caeruleus subsp. caeruleus</name>
    <dbReference type="NCBI Taxonomy" id="56427"/>
    <lineage>
        <taxon>Bacteria</taxon>
        <taxon>Bacillati</taxon>
        <taxon>Actinomycetota</taxon>
        <taxon>Actinomycetes</taxon>
        <taxon>Micromonosporales</taxon>
        <taxon>Micromonosporaceae</taxon>
        <taxon>Couchioplanes</taxon>
    </lineage>
</organism>
<protein>
    <recommendedName>
        <fullName evidence="10 11">UDP-N-acetylmuramoyl-tripeptide--D-alanyl-D-alanine ligase</fullName>
        <ecNumber evidence="10 11">6.3.2.10</ecNumber>
    </recommendedName>
    <alternativeName>
        <fullName evidence="10">D-alanyl-D-alanine-adding enzyme</fullName>
    </alternativeName>
</protein>
<keyword evidence="2 10" id="KW-0436">Ligase</keyword>
<dbReference type="Proteomes" id="UP000182486">
    <property type="component" value="Unassembled WGS sequence"/>
</dbReference>
<dbReference type="Gene3D" id="3.90.190.20">
    <property type="entry name" value="Mur ligase, C-terminal domain"/>
    <property type="match status" value="1"/>
</dbReference>
<evidence type="ECO:0000313" key="17">
    <source>
        <dbReference type="Proteomes" id="UP000182486"/>
    </source>
</evidence>
<comment type="pathway">
    <text evidence="10 11">Cell wall biogenesis; peptidoglycan biosynthesis.</text>
</comment>
<dbReference type="HAMAP" id="MF_02019">
    <property type="entry name" value="MurF"/>
    <property type="match status" value="1"/>
</dbReference>
<evidence type="ECO:0000256" key="8">
    <source>
        <dbReference type="ARBA" id="ARBA00023306"/>
    </source>
</evidence>
<dbReference type="EMBL" id="MEIA01000449">
    <property type="protein sequence ID" value="OJF10880.1"/>
    <property type="molecule type" value="Genomic_DNA"/>
</dbReference>
<keyword evidence="6 10" id="KW-0133">Cell shape</keyword>
<dbReference type="GO" id="GO:0051301">
    <property type="term" value="P:cell division"/>
    <property type="evidence" value="ECO:0007669"/>
    <property type="project" value="UniProtKB-KW"/>
</dbReference>
<keyword evidence="7 10" id="KW-0573">Peptidoglycan synthesis</keyword>
<keyword evidence="3 10" id="KW-0132">Cell division</keyword>
<comment type="similarity">
    <text evidence="10">Belongs to the MurCDEF family. MurF subfamily.</text>
</comment>
<keyword evidence="4 10" id="KW-0547">Nucleotide-binding</keyword>
<evidence type="ECO:0000259" key="14">
    <source>
        <dbReference type="Pfam" id="PF02875"/>
    </source>
</evidence>
<dbReference type="InterPro" id="IPR004101">
    <property type="entry name" value="Mur_ligase_C"/>
</dbReference>
<dbReference type="InterPro" id="IPR051046">
    <property type="entry name" value="MurCDEF_CellWall_CoF430Synth"/>
</dbReference>
<dbReference type="PANTHER" id="PTHR43024:SF1">
    <property type="entry name" value="UDP-N-ACETYLMURAMOYL-TRIPEPTIDE--D-ALANYL-D-ALANINE LIGASE"/>
    <property type="match status" value="1"/>
</dbReference>
<dbReference type="NCBIfam" id="TIGR01143">
    <property type="entry name" value="murF"/>
    <property type="match status" value="1"/>
</dbReference>
<feature type="region of interest" description="Disordered" evidence="12">
    <location>
        <begin position="125"/>
        <end position="146"/>
    </location>
</feature>
<evidence type="ECO:0000256" key="4">
    <source>
        <dbReference type="ARBA" id="ARBA00022741"/>
    </source>
</evidence>
<evidence type="ECO:0000256" key="2">
    <source>
        <dbReference type="ARBA" id="ARBA00022598"/>
    </source>
</evidence>
<keyword evidence="9 10" id="KW-0961">Cell wall biogenesis/degradation</keyword>
<comment type="function">
    <text evidence="10 11">Involved in cell wall formation. Catalyzes the final step in the synthesis of UDP-N-acetylmuramoyl-pentapeptide, the precursor of murein.</text>
</comment>
<evidence type="ECO:0000256" key="11">
    <source>
        <dbReference type="RuleBase" id="RU004136"/>
    </source>
</evidence>
<dbReference type="UniPathway" id="UPA00219"/>
<dbReference type="Gene3D" id="3.40.1190.10">
    <property type="entry name" value="Mur-like, catalytic domain"/>
    <property type="match status" value="1"/>
</dbReference>
<dbReference type="GO" id="GO:0071555">
    <property type="term" value="P:cell wall organization"/>
    <property type="evidence" value="ECO:0007669"/>
    <property type="project" value="UniProtKB-KW"/>
</dbReference>
<dbReference type="RefSeq" id="WP_071808654.1">
    <property type="nucleotide sequence ID" value="NZ_MEIA01000449.1"/>
</dbReference>
<dbReference type="SUPFAM" id="SSF63418">
    <property type="entry name" value="MurE/MurF N-terminal domain"/>
    <property type="match status" value="1"/>
</dbReference>
<feature type="binding site" evidence="10">
    <location>
        <begin position="109"/>
        <end position="115"/>
    </location>
    <ligand>
        <name>ATP</name>
        <dbReference type="ChEBI" id="CHEBI:30616"/>
    </ligand>
</feature>
<dbReference type="Gene3D" id="3.40.1390.10">
    <property type="entry name" value="MurE/MurF, N-terminal domain"/>
    <property type="match status" value="1"/>
</dbReference>
<evidence type="ECO:0000313" key="16">
    <source>
        <dbReference type="EMBL" id="OJF10880.1"/>
    </source>
</evidence>
<dbReference type="InterPro" id="IPR035911">
    <property type="entry name" value="MurE/MurF_N"/>
</dbReference>
<proteinExistence type="inferred from homology"/>
<dbReference type="InterPro" id="IPR005863">
    <property type="entry name" value="UDP-N-AcMur_synth"/>
</dbReference>
<comment type="catalytic activity">
    <reaction evidence="10 11">
        <text>D-alanyl-D-alanine + UDP-N-acetyl-alpha-D-muramoyl-L-alanyl-gamma-D-glutamyl-meso-2,6-diaminopimelate + ATP = UDP-N-acetyl-alpha-D-muramoyl-L-alanyl-gamma-D-glutamyl-meso-2,6-diaminopimeloyl-D-alanyl-D-alanine + ADP + phosphate + H(+)</text>
        <dbReference type="Rhea" id="RHEA:28374"/>
        <dbReference type="ChEBI" id="CHEBI:15378"/>
        <dbReference type="ChEBI" id="CHEBI:30616"/>
        <dbReference type="ChEBI" id="CHEBI:43474"/>
        <dbReference type="ChEBI" id="CHEBI:57822"/>
        <dbReference type="ChEBI" id="CHEBI:61386"/>
        <dbReference type="ChEBI" id="CHEBI:83905"/>
        <dbReference type="ChEBI" id="CHEBI:456216"/>
        <dbReference type="EC" id="6.3.2.10"/>
    </reaction>
</comment>
<evidence type="ECO:0000256" key="9">
    <source>
        <dbReference type="ARBA" id="ARBA00023316"/>
    </source>
</evidence>
<dbReference type="GO" id="GO:0008360">
    <property type="term" value="P:regulation of cell shape"/>
    <property type="evidence" value="ECO:0007669"/>
    <property type="project" value="UniProtKB-KW"/>
</dbReference>
<dbReference type="GO" id="GO:0005524">
    <property type="term" value="F:ATP binding"/>
    <property type="evidence" value="ECO:0007669"/>
    <property type="project" value="UniProtKB-UniRule"/>
</dbReference>
<keyword evidence="17" id="KW-1185">Reference proteome</keyword>
<dbReference type="SUPFAM" id="SSF53244">
    <property type="entry name" value="MurD-like peptide ligases, peptide-binding domain"/>
    <property type="match status" value="1"/>
</dbReference>
<evidence type="ECO:0000256" key="7">
    <source>
        <dbReference type="ARBA" id="ARBA00022984"/>
    </source>
</evidence>
<evidence type="ECO:0000256" key="5">
    <source>
        <dbReference type="ARBA" id="ARBA00022840"/>
    </source>
</evidence>
<feature type="domain" description="Mur ligase central" evidence="15">
    <location>
        <begin position="107"/>
        <end position="294"/>
    </location>
</feature>
<evidence type="ECO:0000259" key="13">
    <source>
        <dbReference type="Pfam" id="PF01225"/>
    </source>
</evidence>
<gene>
    <name evidence="10" type="primary">murF</name>
    <name evidence="16" type="ORF">BG844_29845</name>
</gene>
<dbReference type="InterPro" id="IPR036615">
    <property type="entry name" value="Mur_ligase_C_dom_sf"/>
</dbReference>
<dbReference type="GO" id="GO:0047480">
    <property type="term" value="F:UDP-N-acetylmuramoyl-tripeptide-D-alanyl-D-alanine ligase activity"/>
    <property type="evidence" value="ECO:0007669"/>
    <property type="project" value="UniProtKB-UniRule"/>
</dbReference>
<dbReference type="Pfam" id="PF08245">
    <property type="entry name" value="Mur_ligase_M"/>
    <property type="match status" value="1"/>
</dbReference>
<comment type="subcellular location">
    <subcellularLocation>
        <location evidence="10 11">Cytoplasm</location>
    </subcellularLocation>
</comment>
<dbReference type="GO" id="GO:0008766">
    <property type="term" value="F:UDP-N-acetylmuramoylalanyl-D-glutamyl-2,6-diaminopimelate-D-alanyl-D-alanine ligase activity"/>
    <property type="evidence" value="ECO:0007669"/>
    <property type="project" value="RHEA"/>
</dbReference>
<keyword evidence="8 10" id="KW-0131">Cell cycle</keyword>
<comment type="caution">
    <text evidence="16">The sequence shown here is derived from an EMBL/GenBank/DDBJ whole genome shotgun (WGS) entry which is preliminary data.</text>
</comment>
<dbReference type="AlphaFoldDB" id="A0A1K0FDQ6"/>
<dbReference type="Pfam" id="PF01225">
    <property type="entry name" value="Mur_ligase"/>
    <property type="match status" value="1"/>
</dbReference>
<dbReference type="SUPFAM" id="SSF53623">
    <property type="entry name" value="MurD-like peptide ligases, catalytic domain"/>
    <property type="match status" value="1"/>
</dbReference>
<dbReference type="GO" id="GO:0009252">
    <property type="term" value="P:peptidoglycan biosynthetic process"/>
    <property type="evidence" value="ECO:0007669"/>
    <property type="project" value="UniProtKB-UniRule"/>
</dbReference>
<evidence type="ECO:0000256" key="6">
    <source>
        <dbReference type="ARBA" id="ARBA00022960"/>
    </source>
</evidence>
<evidence type="ECO:0000256" key="10">
    <source>
        <dbReference type="HAMAP-Rule" id="MF_02019"/>
    </source>
</evidence>
<evidence type="ECO:0000256" key="3">
    <source>
        <dbReference type="ARBA" id="ARBA00022618"/>
    </source>
</evidence>
<keyword evidence="5 10" id="KW-0067">ATP-binding</keyword>
<dbReference type="Pfam" id="PF02875">
    <property type="entry name" value="Mur_ligase_C"/>
    <property type="match status" value="1"/>
</dbReference>
<dbReference type="InterPro" id="IPR013221">
    <property type="entry name" value="Mur_ligase_cen"/>
</dbReference>
<feature type="domain" description="Mur ligase C-terminal" evidence="14">
    <location>
        <begin position="317"/>
        <end position="441"/>
    </location>
</feature>
<reference evidence="16 17" key="1">
    <citation type="submission" date="2016-09" db="EMBL/GenBank/DDBJ databases">
        <title>Couchioplanes caeruleus draft genome sequence.</title>
        <authorList>
            <person name="Sheehan J."/>
            <person name="Caffrey P."/>
        </authorList>
    </citation>
    <scope>NUCLEOTIDE SEQUENCE [LARGE SCALE GENOMIC DNA]</scope>
    <source>
        <strain evidence="16 17">DSM 43634</strain>
    </source>
</reference>
<evidence type="ECO:0000259" key="15">
    <source>
        <dbReference type="Pfam" id="PF08245"/>
    </source>
</evidence>
<accession>A0A1K0FDQ6</accession>
<dbReference type="InterPro" id="IPR036565">
    <property type="entry name" value="Mur-like_cat_sf"/>
</dbReference>
<dbReference type="PANTHER" id="PTHR43024">
    <property type="entry name" value="UDP-N-ACETYLMURAMOYL-TRIPEPTIDE--D-ALANYL-D-ALANINE LIGASE"/>
    <property type="match status" value="1"/>
</dbReference>
<sequence>MLPLTLAEIAAAVGGTLHDADPQAQVTGLCTFDSRVVEPGGLYVALPGARVDGHDFAVQAIEAGAVVVLAARPLGVPAIVVEDTLAAYGRLATAIVARVPSLGVVGVTGSVGKTTTKDLIGQVLSSLGPTTAPPGNRNSESGMPENVSRVTADSRFLVLEMGARHVGDIAYLTSLVRPHVGVVLNVGTAHLGEFGSREAIAKAKGELVEALAADGAAVLNADDPMVAAMAGRTAAEVVTFGLGAEATVRAESVEVDGTGRASFTLRTPAGAAKVALRLVGEHLVPNALAAAAVALHFTDDLALIAQALSTAAPVSEGRMQVVESPAGFTVINDAYNAGPVSMTAALRTLTKLAAGRRAVAVLGQMNELGETSTADHVGVGAVAAEVGVDWLLTVGNDDAAQLGRAAAERGVATRHVPDRDAAREALAEQLAPGDVVLFKGSNSVGLMALATTLAAGTDLTTD</sequence>
<dbReference type="InterPro" id="IPR000713">
    <property type="entry name" value="Mur_ligase_N"/>
</dbReference>
<name>A0A1K0FDQ6_9ACTN</name>
<dbReference type="GO" id="GO:0005737">
    <property type="term" value="C:cytoplasm"/>
    <property type="evidence" value="ECO:0007669"/>
    <property type="project" value="UniProtKB-SubCell"/>
</dbReference>
<keyword evidence="1 10" id="KW-0963">Cytoplasm</keyword>
<dbReference type="EC" id="6.3.2.10" evidence="10 11"/>
<feature type="domain" description="Mur ligase N-terminal catalytic" evidence="13">
    <location>
        <begin position="31"/>
        <end position="74"/>
    </location>
</feature>